<dbReference type="WBParaSite" id="MBELARI_LOCUS8149">
    <property type="protein sequence ID" value="MBELARI_LOCUS8149"/>
    <property type="gene ID" value="MBELARI_LOCUS8149"/>
</dbReference>
<comment type="subcellular location">
    <subcellularLocation>
        <location evidence="1">Secreted</location>
    </subcellularLocation>
</comment>
<protein>
    <submittedName>
        <fullName evidence="7">Transthyretin-like family protein</fullName>
    </submittedName>
</protein>
<accession>A0AAF3FLY0</accession>
<dbReference type="Gene3D" id="2.60.40.3330">
    <property type="match status" value="1"/>
</dbReference>
<organism evidence="6 7">
    <name type="scientific">Mesorhabditis belari</name>
    <dbReference type="NCBI Taxonomy" id="2138241"/>
    <lineage>
        <taxon>Eukaryota</taxon>
        <taxon>Metazoa</taxon>
        <taxon>Ecdysozoa</taxon>
        <taxon>Nematoda</taxon>
        <taxon>Chromadorea</taxon>
        <taxon>Rhabditida</taxon>
        <taxon>Rhabditina</taxon>
        <taxon>Rhabditomorpha</taxon>
        <taxon>Rhabditoidea</taxon>
        <taxon>Rhabditidae</taxon>
        <taxon>Mesorhabditinae</taxon>
        <taxon>Mesorhabditis</taxon>
    </lineage>
</organism>
<dbReference type="InterPro" id="IPR001534">
    <property type="entry name" value="Transthyretin-like"/>
</dbReference>
<evidence type="ECO:0000256" key="5">
    <source>
        <dbReference type="SAM" id="SignalP"/>
    </source>
</evidence>
<name>A0AAF3FLY0_9BILA</name>
<dbReference type="AlphaFoldDB" id="A0AAF3FLY0"/>
<dbReference type="GO" id="GO:0005576">
    <property type="term" value="C:extracellular region"/>
    <property type="evidence" value="ECO:0007669"/>
    <property type="project" value="UniProtKB-SubCell"/>
</dbReference>
<dbReference type="PANTHER" id="PTHR21700">
    <property type="entry name" value="TRANSTHYRETIN-LIKE FAMILY PROTEIN-RELATED"/>
    <property type="match status" value="1"/>
</dbReference>
<keyword evidence="6" id="KW-1185">Reference proteome</keyword>
<comment type="similarity">
    <text evidence="2">Belongs to the nematode transthyretin-like family.</text>
</comment>
<reference evidence="7" key="1">
    <citation type="submission" date="2024-02" db="UniProtKB">
        <authorList>
            <consortium name="WormBaseParasite"/>
        </authorList>
    </citation>
    <scope>IDENTIFICATION</scope>
</reference>
<evidence type="ECO:0000313" key="7">
    <source>
        <dbReference type="WBParaSite" id="MBELARI_LOCUS8149"/>
    </source>
</evidence>
<dbReference type="GO" id="GO:0009986">
    <property type="term" value="C:cell surface"/>
    <property type="evidence" value="ECO:0007669"/>
    <property type="project" value="InterPro"/>
</dbReference>
<keyword evidence="4 5" id="KW-0732">Signal</keyword>
<proteinExistence type="inferred from homology"/>
<evidence type="ECO:0000256" key="4">
    <source>
        <dbReference type="ARBA" id="ARBA00022729"/>
    </source>
</evidence>
<sequence>MNALSLAIFAVLALAVTASLQNVTVKGIAVCDKKRMHNVRVQLFDRDTLDPNDLLSEIHTNHNGEFELFGEEDERGWIEPFLRVSHNCHAKPNCARIGEYEVPRSAIGDVYDMTYLTLDIVVSGEKEQC</sequence>
<dbReference type="Pfam" id="PF01060">
    <property type="entry name" value="TTR-52"/>
    <property type="match status" value="1"/>
</dbReference>
<evidence type="ECO:0000256" key="2">
    <source>
        <dbReference type="ARBA" id="ARBA00010112"/>
    </source>
</evidence>
<evidence type="ECO:0000256" key="3">
    <source>
        <dbReference type="ARBA" id="ARBA00022525"/>
    </source>
</evidence>
<feature type="signal peptide" evidence="5">
    <location>
        <begin position="1"/>
        <end position="18"/>
    </location>
</feature>
<evidence type="ECO:0000256" key="1">
    <source>
        <dbReference type="ARBA" id="ARBA00004613"/>
    </source>
</evidence>
<evidence type="ECO:0000313" key="6">
    <source>
        <dbReference type="Proteomes" id="UP000887575"/>
    </source>
</evidence>
<keyword evidence="3" id="KW-0964">Secreted</keyword>
<dbReference type="PANTHER" id="PTHR21700:SF30">
    <property type="entry name" value="TRANSTHYRETIN-LIKE FAMILY PROTEIN"/>
    <property type="match status" value="1"/>
</dbReference>
<dbReference type="InterPro" id="IPR038479">
    <property type="entry name" value="Transthyretin-like_sf"/>
</dbReference>
<dbReference type="Proteomes" id="UP000887575">
    <property type="component" value="Unassembled WGS sequence"/>
</dbReference>
<feature type="chain" id="PRO_5042161767" evidence="5">
    <location>
        <begin position="19"/>
        <end position="129"/>
    </location>
</feature>